<dbReference type="InterPro" id="IPR039857">
    <property type="entry name" value="Ift122/121"/>
</dbReference>
<dbReference type="GO" id="GO:0061512">
    <property type="term" value="P:protein localization to cilium"/>
    <property type="evidence" value="ECO:0007669"/>
    <property type="project" value="TreeGrafter"/>
</dbReference>
<dbReference type="InterPro" id="IPR036322">
    <property type="entry name" value="WD40_repeat_dom_sf"/>
</dbReference>
<dbReference type="Proteomes" id="UP000054359">
    <property type="component" value="Unassembled WGS sequence"/>
</dbReference>
<dbReference type="PANTHER" id="PTHR12764:SF5">
    <property type="entry name" value="LD29485P"/>
    <property type="match status" value="1"/>
</dbReference>
<dbReference type="GO" id="GO:0097730">
    <property type="term" value="C:non-motile cilium"/>
    <property type="evidence" value="ECO:0007669"/>
    <property type="project" value="TreeGrafter"/>
</dbReference>
<evidence type="ECO:0000256" key="3">
    <source>
        <dbReference type="ARBA" id="ARBA00022574"/>
    </source>
</evidence>
<reference evidence="7 8" key="1">
    <citation type="submission" date="2013-11" db="EMBL/GenBank/DDBJ databases">
        <title>Genome sequencing of Stegodyphus mimosarum.</title>
        <authorList>
            <person name="Bechsgaard J."/>
        </authorList>
    </citation>
    <scope>NUCLEOTIDE SEQUENCE [LARGE SCALE GENOMIC DNA]</scope>
</reference>
<feature type="domain" description="IFT121/TULP4 N-terminal" evidence="6">
    <location>
        <begin position="2"/>
        <end position="122"/>
    </location>
</feature>
<feature type="domain" description="IFT121 second beta-propeller" evidence="5">
    <location>
        <begin position="127"/>
        <end position="366"/>
    </location>
</feature>
<keyword evidence="4" id="KW-0677">Repeat</keyword>
<dbReference type="OrthoDB" id="10260567at2759"/>
<organism evidence="7 8">
    <name type="scientific">Stegodyphus mimosarum</name>
    <name type="common">African social velvet spider</name>
    <dbReference type="NCBI Taxonomy" id="407821"/>
    <lineage>
        <taxon>Eukaryota</taxon>
        <taxon>Metazoa</taxon>
        <taxon>Ecdysozoa</taxon>
        <taxon>Arthropoda</taxon>
        <taxon>Chelicerata</taxon>
        <taxon>Arachnida</taxon>
        <taxon>Araneae</taxon>
        <taxon>Araneomorphae</taxon>
        <taxon>Entelegynae</taxon>
        <taxon>Eresoidea</taxon>
        <taxon>Eresidae</taxon>
        <taxon>Stegodyphus</taxon>
    </lineage>
</organism>
<feature type="domain" description="IFT121 second beta-propeller" evidence="5">
    <location>
        <begin position="524"/>
        <end position="603"/>
    </location>
</feature>
<evidence type="ECO:0000313" key="8">
    <source>
        <dbReference type="Proteomes" id="UP000054359"/>
    </source>
</evidence>
<keyword evidence="2" id="KW-0963">Cytoplasm</keyword>
<dbReference type="Pfam" id="PF23390">
    <property type="entry name" value="Beta-prop_WDR35_2nd"/>
    <property type="match status" value="2"/>
</dbReference>
<evidence type="ECO:0000256" key="4">
    <source>
        <dbReference type="ARBA" id="ARBA00022737"/>
    </source>
</evidence>
<dbReference type="SUPFAM" id="SSF50978">
    <property type="entry name" value="WD40 repeat-like"/>
    <property type="match status" value="1"/>
</dbReference>
<keyword evidence="8" id="KW-1185">Reference proteome</keyword>
<dbReference type="Pfam" id="PF24797">
    <property type="entry name" value="Beta-prop_WDR35_TULP_N"/>
    <property type="match status" value="1"/>
</dbReference>
<dbReference type="InterPro" id="IPR056159">
    <property type="entry name" value="Beta-prop_IFT121_TULP_N"/>
</dbReference>
<protein>
    <submittedName>
        <fullName evidence="7">WD repeat-containing protein 35</fullName>
    </submittedName>
</protein>
<keyword evidence="3" id="KW-0853">WD repeat</keyword>
<dbReference type="AlphaFoldDB" id="A0A087TPE8"/>
<accession>A0A087TPE8</accession>
<dbReference type="GO" id="GO:0035721">
    <property type="term" value="P:intraciliary retrograde transport"/>
    <property type="evidence" value="ECO:0007669"/>
    <property type="project" value="TreeGrafter"/>
</dbReference>
<proteinExistence type="predicted"/>
<comment type="subcellular location">
    <subcellularLocation>
        <location evidence="1">Cytoplasm</location>
    </subcellularLocation>
</comment>
<dbReference type="PANTHER" id="PTHR12764">
    <property type="entry name" value="WD REPEAT DOMAIN-RELATED"/>
    <property type="match status" value="1"/>
</dbReference>
<dbReference type="GO" id="GO:0030991">
    <property type="term" value="C:intraciliary transport particle A"/>
    <property type="evidence" value="ECO:0007669"/>
    <property type="project" value="TreeGrafter"/>
</dbReference>
<sequence>MISWFKKQKDWDIPSLAIVFESGLIQLMKNENDNSAVVVDTGLVITSVEWNPFGSIIAVAGKKDKATLSGDEKSHEVKFFNPYGEILHVLRFGGNICGLSWEGDGQRIALAVDCYIFFATIRPYYKWCYFSNTLGYAFNKSQDQKESTIMFWNSNTKEKHIKLVKNLSAVTACGDFCCIAAKNDEIIKEYSLIVCNGIGSPIDSCNINLEPHYLTMNHSDIFAASRSSFCKFHFHSPKSKTLMMLNEKPGLSEERCTVYEYPNIGQNPSDTQKNLNSRPICCITCSETVLVLGDTFGRFFLHALPQVYLYHIIQNSQPGIPSKISLNLSSHVMACINIYGELSFHGILDYWANQENAYNDSSTAHRKFSDSSFPSSLRLTTNISAKTHEVDKSKHVASDFDLQFPKMSDHTDSSSSQVTGMIDTFDSPTTHTLKFSSQLDHISSKSAASSLLHDMEALKISSEQNKSLTGDIGEGSSVVSYNEHRQRNGVKGTTDLSKLEQRRALDSSNSRANLNVHKATSLPPVISKPLAFDRKYAWDIEWAADDGQMCAIMDKMRMYIYRGTEPEEPMTCMGYMCEFKDLEVTAVLLSDLMLTPDDPDESYFFRNDVKSLRDTRNLIVNVGLKDAAQFIEENPH</sequence>
<name>A0A087TPE8_STEMI</name>
<feature type="non-terminal residue" evidence="7">
    <location>
        <position position="636"/>
    </location>
</feature>
<dbReference type="GO" id="GO:1905515">
    <property type="term" value="P:non-motile cilium assembly"/>
    <property type="evidence" value="ECO:0007669"/>
    <property type="project" value="TreeGrafter"/>
</dbReference>
<evidence type="ECO:0000259" key="5">
    <source>
        <dbReference type="Pfam" id="PF23390"/>
    </source>
</evidence>
<dbReference type="EMBL" id="KK116160">
    <property type="protein sequence ID" value="KFM66987.1"/>
    <property type="molecule type" value="Genomic_DNA"/>
</dbReference>
<dbReference type="GO" id="GO:0005737">
    <property type="term" value="C:cytoplasm"/>
    <property type="evidence" value="ECO:0007669"/>
    <property type="project" value="UniProtKB-SubCell"/>
</dbReference>
<dbReference type="InterPro" id="IPR056158">
    <property type="entry name" value="Beta-prop_IFT121_2nd"/>
</dbReference>
<evidence type="ECO:0000256" key="1">
    <source>
        <dbReference type="ARBA" id="ARBA00004496"/>
    </source>
</evidence>
<evidence type="ECO:0000256" key="2">
    <source>
        <dbReference type="ARBA" id="ARBA00022490"/>
    </source>
</evidence>
<evidence type="ECO:0000259" key="6">
    <source>
        <dbReference type="Pfam" id="PF24797"/>
    </source>
</evidence>
<evidence type="ECO:0000313" key="7">
    <source>
        <dbReference type="EMBL" id="KFM66987.1"/>
    </source>
</evidence>
<dbReference type="STRING" id="407821.A0A087TPE8"/>
<gene>
    <name evidence="7" type="ORF">X975_12981</name>
</gene>